<dbReference type="Gene3D" id="2.30.42.10">
    <property type="match status" value="3"/>
</dbReference>
<feature type="domain" description="FERM" evidence="2">
    <location>
        <begin position="42"/>
        <end position="366"/>
    </location>
</feature>
<dbReference type="AlphaFoldDB" id="A0A2G5U710"/>
<organism evidence="4 5">
    <name type="scientific">Caenorhabditis nigoni</name>
    <dbReference type="NCBI Taxonomy" id="1611254"/>
    <lineage>
        <taxon>Eukaryota</taxon>
        <taxon>Metazoa</taxon>
        <taxon>Ecdysozoa</taxon>
        <taxon>Nematoda</taxon>
        <taxon>Chromadorea</taxon>
        <taxon>Rhabditida</taxon>
        <taxon>Rhabditina</taxon>
        <taxon>Rhabditomorpha</taxon>
        <taxon>Rhabditoidea</taxon>
        <taxon>Rhabditidae</taxon>
        <taxon>Peloderinae</taxon>
        <taxon>Caenorhabditis</taxon>
    </lineage>
</organism>
<sequence>MRGKRKTRAIPEFFDLTRHQNIRLRAPVSKKKRLSLHRVEDTEVVVELLNGQKVEVACRSDVISRDVFSLIVQNMNINEHVFFGLSFLRDGEHYFIEDHQRLEKFAPSGWKSVARVGVKVPYVLHLRFKFYPQILDFIKTDVTMNELYLQCRRDVLEERIQPKRDAAFELAALALQAEFGNRPPPVITDYFDIQHYLPKSTPRLKIRQDLRIFLPSYTGTTQEHESLKLSTNTSKSVNDTLTLVHTFIAYSEQNPHHHMVLLRLTQILDPPSGLELCHVESRSMSNRVELVRSSYFVRFAASQHRWMMKMRQWKSTLRHENTISSMPDVIVEGQVVPPAPIRQSLQESPPATPLLDSADKLFTKMSTIEKPVARPAEMPPPAPTNLSAQYDTVDEGIVCGSYSFYSQAENFERVSPNINGNVTPRAMQFDVLLTKDPANGLGLTLVDGNLNGVPGVYVKLVADNGAGMKAGVCVGDRIVQVGTESMEGQDRLYAVELVKQCGNLVPMTIARLDGLIRHQKDVSAEMLASAARKKSFTSSSGDLLNAPKNGSGQSRTPPAPRRAANRRQRAVSDFGAIGDALPTLDGDNLINIKAISGLHLDESDEEKGEYRLPTTSMYAFDRDDDLQQSIKETKKPVPEPKTGELRKYRYARRSNLEIAEEIEEEPADSSDDDGQIDDSKRVIDVELERNENGSLGVQIASLGGRVCIKQLTSEPAISHPDIRVGDVLLYVNGIAVEGKVHQEVVAMLRGGGDRVVLGVQRPPPAYSDSVHSSSTASAPLISVMLQKKPMGTLGLSLAKRTMSDGIFIRNIAQDSAAAYEGNLRVGDRLVSLDGEPVDGFTPATILEKLKLVQGPVQITVTRDSASDR</sequence>
<dbReference type="InterPro" id="IPR018979">
    <property type="entry name" value="FERM_N"/>
</dbReference>
<dbReference type="Pfam" id="PF00373">
    <property type="entry name" value="FERM_M"/>
    <property type="match status" value="1"/>
</dbReference>
<dbReference type="InterPro" id="IPR035963">
    <property type="entry name" value="FERM_2"/>
</dbReference>
<name>A0A2G5U710_9PELO</name>
<dbReference type="SUPFAM" id="SSF54236">
    <property type="entry name" value="Ubiquitin-like"/>
    <property type="match status" value="1"/>
</dbReference>
<dbReference type="CDD" id="cd17101">
    <property type="entry name" value="FERM_F1_PTPN13_like"/>
    <property type="match status" value="1"/>
</dbReference>
<dbReference type="InterPro" id="IPR029071">
    <property type="entry name" value="Ubiquitin-like_domsf"/>
</dbReference>
<dbReference type="Pfam" id="PF09379">
    <property type="entry name" value="FERM_N"/>
    <property type="match status" value="1"/>
</dbReference>
<dbReference type="SUPFAM" id="SSF47031">
    <property type="entry name" value="Second domain of FERM"/>
    <property type="match status" value="1"/>
</dbReference>
<dbReference type="SMART" id="SM00228">
    <property type="entry name" value="PDZ"/>
    <property type="match status" value="3"/>
</dbReference>
<dbReference type="InterPro" id="IPR019749">
    <property type="entry name" value="Band_41_domain"/>
</dbReference>
<protein>
    <recommendedName>
        <fullName evidence="6">FERM and PDZ domain-containing protein 2</fullName>
    </recommendedName>
</protein>
<dbReference type="InterPro" id="IPR001478">
    <property type="entry name" value="PDZ"/>
</dbReference>
<dbReference type="PANTHER" id="PTHR46900:SF2">
    <property type="entry name" value="TYROSINE-PROTEIN PHOSPHATASE NON-RECEPTOR TYPE 13"/>
    <property type="match status" value="1"/>
</dbReference>
<feature type="domain" description="PDZ" evidence="3">
    <location>
        <begin position="430"/>
        <end position="513"/>
    </location>
</feature>
<dbReference type="InterPro" id="IPR000299">
    <property type="entry name" value="FERM_domain"/>
</dbReference>
<keyword evidence="5" id="KW-1185">Reference proteome</keyword>
<accession>A0A2G5U710</accession>
<dbReference type="Gene3D" id="1.20.80.10">
    <property type="match status" value="1"/>
</dbReference>
<dbReference type="Proteomes" id="UP000230233">
    <property type="component" value="Chromosome IV"/>
</dbReference>
<evidence type="ECO:0000259" key="2">
    <source>
        <dbReference type="PROSITE" id="PS50057"/>
    </source>
</evidence>
<dbReference type="STRING" id="1611254.A0A2G5U710"/>
<gene>
    <name evidence="4" type="primary">Cnig_chr_IV.g14696</name>
    <name evidence="4" type="ORF">B9Z55_014696</name>
</gene>
<dbReference type="InterPro" id="IPR019748">
    <property type="entry name" value="FERM_central"/>
</dbReference>
<dbReference type="PROSITE" id="PS50057">
    <property type="entry name" value="FERM_3"/>
    <property type="match status" value="1"/>
</dbReference>
<dbReference type="EMBL" id="PDUG01000004">
    <property type="protein sequence ID" value="PIC35297.1"/>
    <property type="molecule type" value="Genomic_DNA"/>
</dbReference>
<feature type="domain" description="PDZ" evidence="3">
    <location>
        <begin position="684"/>
        <end position="763"/>
    </location>
</feature>
<dbReference type="InterPro" id="IPR036034">
    <property type="entry name" value="PDZ_sf"/>
</dbReference>
<dbReference type="SMART" id="SM00295">
    <property type="entry name" value="B41"/>
    <property type="match status" value="1"/>
</dbReference>
<reference evidence="5" key="1">
    <citation type="submission" date="2017-10" db="EMBL/GenBank/DDBJ databases">
        <title>Rapid genome shrinkage in a self-fertile nematode reveals novel sperm competition proteins.</title>
        <authorList>
            <person name="Yin D."/>
            <person name="Schwarz E.M."/>
            <person name="Thomas C.G."/>
            <person name="Felde R.L."/>
            <person name="Korf I.F."/>
            <person name="Cutter A.D."/>
            <person name="Schartner C.M."/>
            <person name="Ralston E.J."/>
            <person name="Meyer B.J."/>
            <person name="Haag E.S."/>
        </authorList>
    </citation>
    <scope>NUCLEOTIDE SEQUENCE [LARGE SCALE GENOMIC DNA]</scope>
    <source>
        <strain evidence="5">JU1422</strain>
    </source>
</reference>
<feature type="compositionally biased region" description="Polar residues" evidence="1">
    <location>
        <begin position="538"/>
        <end position="554"/>
    </location>
</feature>
<evidence type="ECO:0000313" key="4">
    <source>
        <dbReference type="EMBL" id="PIC35297.1"/>
    </source>
</evidence>
<evidence type="ECO:0000256" key="1">
    <source>
        <dbReference type="SAM" id="MobiDB-lite"/>
    </source>
</evidence>
<dbReference type="SUPFAM" id="SSF50156">
    <property type="entry name" value="PDZ domain-like"/>
    <property type="match status" value="3"/>
</dbReference>
<evidence type="ECO:0000313" key="5">
    <source>
        <dbReference type="Proteomes" id="UP000230233"/>
    </source>
</evidence>
<evidence type="ECO:0008006" key="6">
    <source>
        <dbReference type="Google" id="ProtNLM"/>
    </source>
</evidence>
<dbReference type="Pfam" id="PF00595">
    <property type="entry name" value="PDZ"/>
    <property type="match status" value="3"/>
</dbReference>
<dbReference type="PANTHER" id="PTHR46900">
    <property type="entry name" value="TYROSINE-PROTEIN PHOSPHATASE NON-RECEPTOR TYPE 13"/>
    <property type="match status" value="1"/>
</dbReference>
<dbReference type="OrthoDB" id="165498at2759"/>
<dbReference type="Gene3D" id="3.10.20.90">
    <property type="entry name" value="Phosphatidylinositol 3-kinase Catalytic Subunit, Chain A, domain 1"/>
    <property type="match status" value="1"/>
</dbReference>
<dbReference type="PROSITE" id="PS50106">
    <property type="entry name" value="PDZ"/>
    <property type="match status" value="3"/>
</dbReference>
<dbReference type="CDD" id="cd14473">
    <property type="entry name" value="FERM_B-lobe"/>
    <property type="match status" value="1"/>
</dbReference>
<evidence type="ECO:0000259" key="3">
    <source>
        <dbReference type="PROSITE" id="PS50106"/>
    </source>
</evidence>
<feature type="domain" description="PDZ" evidence="3">
    <location>
        <begin position="782"/>
        <end position="864"/>
    </location>
</feature>
<dbReference type="InterPro" id="IPR052074">
    <property type="entry name" value="NonRcpt_TyrProt_Phosphatase"/>
</dbReference>
<dbReference type="InterPro" id="IPR014352">
    <property type="entry name" value="FERM/acyl-CoA-bd_prot_sf"/>
</dbReference>
<comment type="caution">
    <text evidence="4">The sequence shown here is derived from an EMBL/GenBank/DDBJ whole genome shotgun (WGS) entry which is preliminary data.</text>
</comment>
<feature type="region of interest" description="Disordered" evidence="1">
    <location>
        <begin position="538"/>
        <end position="569"/>
    </location>
</feature>
<proteinExistence type="predicted"/>
<dbReference type="CDD" id="cd00136">
    <property type="entry name" value="PDZ_canonical"/>
    <property type="match status" value="3"/>
</dbReference>